<dbReference type="AlphaFoldDB" id="A0A9P5N3F6"/>
<proteinExistence type="predicted"/>
<organism evidence="2 3">
    <name type="scientific">Russula ochroleuca</name>
    <dbReference type="NCBI Taxonomy" id="152965"/>
    <lineage>
        <taxon>Eukaryota</taxon>
        <taxon>Fungi</taxon>
        <taxon>Dikarya</taxon>
        <taxon>Basidiomycota</taxon>
        <taxon>Agaricomycotina</taxon>
        <taxon>Agaricomycetes</taxon>
        <taxon>Russulales</taxon>
        <taxon>Russulaceae</taxon>
        <taxon>Russula</taxon>
    </lineage>
</organism>
<evidence type="ECO:0000313" key="3">
    <source>
        <dbReference type="Proteomes" id="UP000759537"/>
    </source>
</evidence>
<evidence type="ECO:0000313" key="2">
    <source>
        <dbReference type="EMBL" id="KAF8485200.1"/>
    </source>
</evidence>
<accession>A0A9P5N3F6</accession>
<name>A0A9P5N3F6_9AGAM</name>
<dbReference type="Proteomes" id="UP000759537">
    <property type="component" value="Unassembled WGS sequence"/>
</dbReference>
<dbReference type="EMBL" id="WHVB01000003">
    <property type="protein sequence ID" value="KAF8485200.1"/>
    <property type="molecule type" value="Genomic_DNA"/>
</dbReference>
<sequence length="288" mass="30623">MILSASVVGPVGLFGVNGCRELRPSLSVRVNGKERGEDVHWCWRLARVVVLCTAAPSFGGVETRLRFTVARDEDDKSTVILVTRELGEYRQIRYNIQAWIGTLLGRIGLGVGGTEVASAASLVCFEITVLKCKITKLPGFNLFFRLCRSGGESSDGRGGHAVMDLTAWNAWGRRSAAGARKGPMLPAVPVGAPSLASKGGWAGSFPPPHSCYPHMQPVYRRSVPPVSRGGAGGSPGGATPPIGRKTGRYPTRTRKDGGRGSSSPLTRAFAGSKLLRDQPLCPPLGILY</sequence>
<gene>
    <name evidence="2" type="ORF">DFH94DRAFT_815392</name>
</gene>
<keyword evidence="3" id="KW-1185">Reference proteome</keyword>
<feature type="region of interest" description="Disordered" evidence="1">
    <location>
        <begin position="224"/>
        <end position="272"/>
    </location>
</feature>
<protein>
    <submittedName>
        <fullName evidence="2">Uncharacterized protein</fullName>
    </submittedName>
</protein>
<reference evidence="2" key="1">
    <citation type="submission" date="2019-10" db="EMBL/GenBank/DDBJ databases">
        <authorList>
            <consortium name="DOE Joint Genome Institute"/>
            <person name="Kuo A."/>
            <person name="Miyauchi S."/>
            <person name="Kiss E."/>
            <person name="Drula E."/>
            <person name="Kohler A."/>
            <person name="Sanchez-Garcia M."/>
            <person name="Andreopoulos B."/>
            <person name="Barry K.W."/>
            <person name="Bonito G."/>
            <person name="Buee M."/>
            <person name="Carver A."/>
            <person name="Chen C."/>
            <person name="Cichocki N."/>
            <person name="Clum A."/>
            <person name="Culley D."/>
            <person name="Crous P.W."/>
            <person name="Fauchery L."/>
            <person name="Girlanda M."/>
            <person name="Hayes R."/>
            <person name="Keri Z."/>
            <person name="LaButti K."/>
            <person name="Lipzen A."/>
            <person name="Lombard V."/>
            <person name="Magnuson J."/>
            <person name="Maillard F."/>
            <person name="Morin E."/>
            <person name="Murat C."/>
            <person name="Nolan M."/>
            <person name="Ohm R."/>
            <person name="Pangilinan J."/>
            <person name="Pereira M."/>
            <person name="Perotto S."/>
            <person name="Peter M."/>
            <person name="Riley R."/>
            <person name="Sitrit Y."/>
            <person name="Stielow B."/>
            <person name="Szollosi G."/>
            <person name="Zifcakova L."/>
            <person name="Stursova M."/>
            <person name="Spatafora J.W."/>
            <person name="Tedersoo L."/>
            <person name="Vaario L.-M."/>
            <person name="Yamada A."/>
            <person name="Yan M."/>
            <person name="Wang P."/>
            <person name="Xu J."/>
            <person name="Bruns T."/>
            <person name="Baldrian P."/>
            <person name="Vilgalys R."/>
            <person name="Henrissat B."/>
            <person name="Grigoriev I.V."/>
            <person name="Hibbett D."/>
            <person name="Nagy L.G."/>
            <person name="Martin F.M."/>
        </authorList>
    </citation>
    <scope>NUCLEOTIDE SEQUENCE</scope>
    <source>
        <strain evidence="2">Prilba</strain>
    </source>
</reference>
<reference evidence="2" key="2">
    <citation type="journal article" date="2020" name="Nat. Commun.">
        <title>Large-scale genome sequencing of mycorrhizal fungi provides insights into the early evolution of symbiotic traits.</title>
        <authorList>
            <person name="Miyauchi S."/>
            <person name="Kiss E."/>
            <person name="Kuo A."/>
            <person name="Drula E."/>
            <person name="Kohler A."/>
            <person name="Sanchez-Garcia M."/>
            <person name="Morin E."/>
            <person name="Andreopoulos B."/>
            <person name="Barry K.W."/>
            <person name="Bonito G."/>
            <person name="Buee M."/>
            <person name="Carver A."/>
            <person name="Chen C."/>
            <person name="Cichocki N."/>
            <person name="Clum A."/>
            <person name="Culley D."/>
            <person name="Crous P.W."/>
            <person name="Fauchery L."/>
            <person name="Girlanda M."/>
            <person name="Hayes R.D."/>
            <person name="Keri Z."/>
            <person name="LaButti K."/>
            <person name="Lipzen A."/>
            <person name="Lombard V."/>
            <person name="Magnuson J."/>
            <person name="Maillard F."/>
            <person name="Murat C."/>
            <person name="Nolan M."/>
            <person name="Ohm R.A."/>
            <person name="Pangilinan J."/>
            <person name="Pereira M.F."/>
            <person name="Perotto S."/>
            <person name="Peter M."/>
            <person name="Pfister S."/>
            <person name="Riley R."/>
            <person name="Sitrit Y."/>
            <person name="Stielow J.B."/>
            <person name="Szollosi G."/>
            <person name="Zifcakova L."/>
            <person name="Stursova M."/>
            <person name="Spatafora J.W."/>
            <person name="Tedersoo L."/>
            <person name="Vaario L.M."/>
            <person name="Yamada A."/>
            <person name="Yan M."/>
            <person name="Wang P."/>
            <person name="Xu J."/>
            <person name="Bruns T."/>
            <person name="Baldrian P."/>
            <person name="Vilgalys R."/>
            <person name="Dunand C."/>
            <person name="Henrissat B."/>
            <person name="Grigoriev I.V."/>
            <person name="Hibbett D."/>
            <person name="Nagy L.G."/>
            <person name="Martin F.M."/>
        </authorList>
    </citation>
    <scope>NUCLEOTIDE SEQUENCE</scope>
    <source>
        <strain evidence="2">Prilba</strain>
    </source>
</reference>
<comment type="caution">
    <text evidence="2">The sequence shown here is derived from an EMBL/GenBank/DDBJ whole genome shotgun (WGS) entry which is preliminary data.</text>
</comment>
<dbReference type="OrthoDB" id="10679814at2759"/>
<evidence type="ECO:0000256" key="1">
    <source>
        <dbReference type="SAM" id="MobiDB-lite"/>
    </source>
</evidence>